<name>A0A9D2QLG1_9FIRM</name>
<feature type="chain" id="PRO_5038364277" description="serine-type D-Ala-D-Ala carboxypeptidase" evidence="16">
    <location>
        <begin position="32"/>
        <end position="410"/>
    </location>
</feature>
<evidence type="ECO:0000256" key="13">
    <source>
        <dbReference type="PIRSR" id="PIRSR618044-1"/>
    </source>
</evidence>
<sequence length="410" mass="44596">MLDWIGRICGRRGKAWLFAALAILLSVGAPAKQLLAEETAVQETEEQSGVSVHLSAPAAILMEASTGTVIFEQNADVPCSPASITKIMTLLLIFEALEEGDIDLQDEVMTSAYAQSMGGSQVFLEEGEMQTVDTLIKCIAVASGNDAAVAMAEFIAGSEEEFVSRMNEKAQELGMENTHFLDCCGLSDSDDHHTTARDVAVMSRELITQYPEVFNYTTIWMEDITHNTARGSSAFTLSSTNKLLKQYQWTTGLKTGSTSKAKYCVSATAKKNDIELIAVVMAAPDYKARFDDAVTLLNYGYSVSSLYHDENTEKLPQMKVEGGVADTVELAFEKPFIWLDTKGSDLSLVEKSLSLPEETQAPLEAGQKAGEAVYRLNGETLGTVNVVYAESVAAAGFRDYLKKVLAYFLL</sequence>
<comment type="similarity">
    <text evidence="3 15">Belongs to the peptidase S11 family.</text>
</comment>
<keyword evidence="6" id="KW-0645">Protease</keyword>
<keyword evidence="10" id="KW-0573">Peptidoglycan synthesis</keyword>
<evidence type="ECO:0000256" key="3">
    <source>
        <dbReference type="ARBA" id="ARBA00007164"/>
    </source>
</evidence>
<proteinExistence type="inferred from homology"/>
<keyword evidence="7 16" id="KW-0732">Signal</keyword>
<dbReference type="InterPro" id="IPR018044">
    <property type="entry name" value="Peptidase_S11"/>
</dbReference>
<evidence type="ECO:0000259" key="17">
    <source>
        <dbReference type="SMART" id="SM00936"/>
    </source>
</evidence>
<dbReference type="Pfam" id="PF07943">
    <property type="entry name" value="PBP5_C"/>
    <property type="match status" value="1"/>
</dbReference>
<evidence type="ECO:0000256" key="8">
    <source>
        <dbReference type="ARBA" id="ARBA00022801"/>
    </source>
</evidence>
<dbReference type="Gene3D" id="2.60.410.10">
    <property type="entry name" value="D-Ala-D-Ala carboxypeptidase, C-terminal domain"/>
    <property type="match status" value="1"/>
</dbReference>
<comment type="function">
    <text evidence="1">Removes C-terminal D-alanyl residues from sugar-peptide cell wall precursors.</text>
</comment>
<dbReference type="PRINTS" id="PR00725">
    <property type="entry name" value="DADACBPTASE1"/>
</dbReference>
<feature type="signal peptide" evidence="16">
    <location>
        <begin position="1"/>
        <end position="31"/>
    </location>
</feature>
<dbReference type="EMBL" id="DWVS01000249">
    <property type="protein sequence ID" value="HJC88294.1"/>
    <property type="molecule type" value="Genomic_DNA"/>
</dbReference>
<feature type="active site" description="Acyl-ester intermediate" evidence="13">
    <location>
        <position position="83"/>
    </location>
</feature>
<evidence type="ECO:0000256" key="10">
    <source>
        <dbReference type="ARBA" id="ARBA00022984"/>
    </source>
</evidence>
<keyword evidence="8" id="KW-0378">Hydrolase</keyword>
<dbReference type="PANTHER" id="PTHR21581:SF6">
    <property type="entry name" value="TRAFFICKING PROTEIN PARTICLE COMPLEX SUBUNIT 12"/>
    <property type="match status" value="1"/>
</dbReference>
<dbReference type="Pfam" id="PF00768">
    <property type="entry name" value="Peptidase_S11"/>
    <property type="match status" value="1"/>
</dbReference>
<dbReference type="InterPro" id="IPR015956">
    <property type="entry name" value="Peniciliin-bd_prot_C_sf"/>
</dbReference>
<evidence type="ECO:0000256" key="11">
    <source>
        <dbReference type="ARBA" id="ARBA00023316"/>
    </source>
</evidence>
<dbReference type="EC" id="3.4.16.4" evidence="4"/>
<keyword evidence="5 18" id="KW-0121">Carboxypeptidase</keyword>
<dbReference type="InterPro" id="IPR012907">
    <property type="entry name" value="Peptidase_S11_C"/>
</dbReference>
<evidence type="ECO:0000256" key="4">
    <source>
        <dbReference type="ARBA" id="ARBA00012448"/>
    </source>
</evidence>
<keyword evidence="9" id="KW-0133">Cell shape</keyword>
<evidence type="ECO:0000256" key="1">
    <source>
        <dbReference type="ARBA" id="ARBA00003217"/>
    </source>
</evidence>
<dbReference type="PANTHER" id="PTHR21581">
    <property type="entry name" value="D-ALANYL-D-ALANINE CARBOXYPEPTIDASE"/>
    <property type="match status" value="1"/>
</dbReference>
<organism evidence="18 19">
    <name type="scientific">Candidatus Eisenbergiella intestinigallinarum</name>
    <dbReference type="NCBI Taxonomy" id="2838549"/>
    <lineage>
        <taxon>Bacteria</taxon>
        <taxon>Bacillati</taxon>
        <taxon>Bacillota</taxon>
        <taxon>Clostridia</taxon>
        <taxon>Lachnospirales</taxon>
        <taxon>Lachnospiraceae</taxon>
        <taxon>Eisenbergiella</taxon>
    </lineage>
</organism>
<feature type="binding site" evidence="14">
    <location>
        <position position="254"/>
    </location>
    <ligand>
        <name>substrate</name>
    </ligand>
</feature>
<dbReference type="GO" id="GO:0071555">
    <property type="term" value="P:cell wall organization"/>
    <property type="evidence" value="ECO:0007669"/>
    <property type="project" value="UniProtKB-KW"/>
</dbReference>
<evidence type="ECO:0000256" key="2">
    <source>
        <dbReference type="ARBA" id="ARBA00004752"/>
    </source>
</evidence>
<comment type="caution">
    <text evidence="18">The sequence shown here is derived from an EMBL/GenBank/DDBJ whole genome shotgun (WGS) entry which is preliminary data.</text>
</comment>
<comment type="pathway">
    <text evidence="2">Cell wall biogenesis; peptidoglycan biosynthesis.</text>
</comment>
<evidence type="ECO:0000256" key="12">
    <source>
        <dbReference type="ARBA" id="ARBA00034000"/>
    </source>
</evidence>
<evidence type="ECO:0000256" key="9">
    <source>
        <dbReference type="ARBA" id="ARBA00022960"/>
    </source>
</evidence>
<dbReference type="InterPro" id="IPR012338">
    <property type="entry name" value="Beta-lactam/transpept-like"/>
</dbReference>
<dbReference type="GO" id="GO:0008360">
    <property type="term" value="P:regulation of cell shape"/>
    <property type="evidence" value="ECO:0007669"/>
    <property type="project" value="UniProtKB-KW"/>
</dbReference>
<evidence type="ECO:0000313" key="19">
    <source>
        <dbReference type="Proteomes" id="UP000823922"/>
    </source>
</evidence>
<feature type="domain" description="Peptidase S11 D-Ala-D-Ala carboxypeptidase A C-terminal" evidence="17">
    <location>
        <begin position="301"/>
        <end position="394"/>
    </location>
</feature>
<dbReference type="GO" id="GO:0009252">
    <property type="term" value="P:peptidoglycan biosynthetic process"/>
    <property type="evidence" value="ECO:0007669"/>
    <property type="project" value="UniProtKB-KW"/>
</dbReference>
<gene>
    <name evidence="18" type="ORF">H9926_09795</name>
</gene>
<dbReference type="Proteomes" id="UP000823922">
    <property type="component" value="Unassembled WGS sequence"/>
</dbReference>
<dbReference type="InterPro" id="IPR037167">
    <property type="entry name" value="Peptidase_S11_C_sf"/>
</dbReference>
<dbReference type="InterPro" id="IPR001967">
    <property type="entry name" value="Peptidase_S11_N"/>
</dbReference>
<evidence type="ECO:0000256" key="16">
    <source>
        <dbReference type="SAM" id="SignalP"/>
    </source>
</evidence>
<evidence type="ECO:0000256" key="7">
    <source>
        <dbReference type="ARBA" id="ARBA00022729"/>
    </source>
</evidence>
<dbReference type="SMART" id="SM00936">
    <property type="entry name" value="PBP5_C"/>
    <property type="match status" value="1"/>
</dbReference>
<evidence type="ECO:0000256" key="5">
    <source>
        <dbReference type="ARBA" id="ARBA00022645"/>
    </source>
</evidence>
<feature type="active site" description="Proton acceptor" evidence="13">
    <location>
        <position position="86"/>
    </location>
</feature>
<dbReference type="SUPFAM" id="SSF69189">
    <property type="entry name" value="Penicillin-binding protein associated domain"/>
    <property type="match status" value="1"/>
</dbReference>
<evidence type="ECO:0000256" key="6">
    <source>
        <dbReference type="ARBA" id="ARBA00022670"/>
    </source>
</evidence>
<dbReference type="AlphaFoldDB" id="A0A9D2QLG1"/>
<evidence type="ECO:0000256" key="15">
    <source>
        <dbReference type="RuleBase" id="RU004016"/>
    </source>
</evidence>
<dbReference type="GO" id="GO:0009002">
    <property type="term" value="F:serine-type D-Ala-D-Ala carboxypeptidase activity"/>
    <property type="evidence" value="ECO:0007669"/>
    <property type="project" value="UniProtKB-EC"/>
</dbReference>
<evidence type="ECO:0000313" key="18">
    <source>
        <dbReference type="EMBL" id="HJC88294.1"/>
    </source>
</evidence>
<feature type="active site" evidence="13">
    <location>
        <position position="143"/>
    </location>
</feature>
<reference evidence="18" key="1">
    <citation type="journal article" date="2021" name="PeerJ">
        <title>Extensive microbial diversity within the chicken gut microbiome revealed by metagenomics and culture.</title>
        <authorList>
            <person name="Gilroy R."/>
            <person name="Ravi A."/>
            <person name="Getino M."/>
            <person name="Pursley I."/>
            <person name="Horton D.L."/>
            <person name="Alikhan N.F."/>
            <person name="Baker D."/>
            <person name="Gharbi K."/>
            <person name="Hall N."/>
            <person name="Watson M."/>
            <person name="Adriaenssens E.M."/>
            <person name="Foster-Nyarko E."/>
            <person name="Jarju S."/>
            <person name="Secka A."/>
            <person name="Antonio M."/>
            <person name="Oren A."/>
            <person name="Chaudhuri R.R."/>
            <person name="La Ragione R."/>
            <person name="Hildebrand F."/>
            <person name="Pallen M.J."/>
        </authorList>
    </citation>
    <scope>NUCLEOTIDE SEQUENCE</scope>
    <source>
        <strain evidence="18">ChiBcec1-1630</strain>
    </source>
</reference>
<dbReference type="GO" id="GO:0006508">
    <property type="term" value="P:proteolysis"/>
    <property type="evidence" value="ECO:0007669"/>
    <property type="project" value="UniProtKB-KW"/>
</dbReference>
<comment type="catalytic activity">
    <reaction evidence="12">
        <text>Preferential cleavage: (Ac)2-L-Lys-D-Ala-|-D-Ala. Also transpeptidation of peptidyl-alanyl moieties that are N-acyl substituents of D-alanine.</text>
        <dbReference type="EC" id="3.4.16.4"/>
    </reaction>
</comment>
<keyword evidence="11" id="KW-0961">Cell wall biogenesis/degradation</keyword>
<protein>
    <recommendedName>
        <fullName evidence="4">serine-type D-Ala-D-Ala carboxypeptidase</fullName>
        <ecNumber evidence="4">3.4.16.4</ecNumber>
    </recommendedName>
</protein>
<reference evidence="18" key="2">
    <citation type="submission" date="2021-04" db="EMBL/GenBank/DDBJ databases">
        <authorList>
            <person name="Gilroy R."/>
        </authorList>
    </citation>
    <scope>NUCLEOTIDE SEQUENCE</scope>
    <source>
        <strain evidence="18">ChiBcec1-1630</strain>
    </source>
</reference>
<dbReference type="Gene3D" id="3.40.710.10">
    <property type="entry name" value="DD-peptidase/beta-lactamase superfamily"/>
    <property type="match status" value="1"/>
</dbReference>
<dbReference type="SUPFAM" id="SSF56601">
    <property type="entry name" value="beta-lactamase/transpeptidase-like"/>
    <property type="match status" value="1"/>
</dbReference>
<evidence type="ECO:0000256" key="14">
    <source>
        <dbReference type="PIRSR" id="PIRSR618044-2"/>
    </source>
</evidence>
<accession>A0A9D2QLG1</accession>